<dbReference type="InterPro" id="IPR029060">
    <property type="entry name" value="PIN-like_dom_sf"/>
</dbReference>
<evidence type="ECO:0000313" key="2">
    <source>
        <dbReference type="EMBL" id="CAB4335158.1"/>
    </source>
</evidence>
<protein>
    <submittedName>
        <fullName evidence="4">Unannotated protein</fullName>
    </submittedName>
</protein>
<organism evidence="4">
    <name type="scientific">freshwater metagenome</name>
    <dbReference type="NCBI Taxonomy" id="449393"/>
    <lineage>
        <taxon>unclassified sequences</taxon>
        <taxon>metagenomes</taxon>
        <taxon>ecological metagenomes</taxon>
    </lineage>
</organism>
<accession>A0A6J6Z516</accession>
<dbReference type="InterPro" id="IPR002716">
    <property type="entry name" value="PIN_dom"/>
</dbReference>
<dbReference type="Pfam" id="PF01850">
    <property type="entry name" value="PIN"/>
    <property type="match status" value="1"/>
</dbReference>
<name>A0A6J6Z516_9ZZZZ</name>
<dbReference type="Gene3D" id="3.40.50.1010">
    <property type="entry name" value="5'-nuclease"/>
    <property type="match status" value="1"/>
</dbReference>
<gene>
    <name evidence="3" type="ORF">UFOPK2731_00722</name>
    <name evidence="4" type="ORF">UFOPK3161_00272</name>
    <name evidence="2" type="ORF">UFOPK3962_00527</name>
    <name evidence="5" type="ORF">UFOPK4427_00104</name>
</gene>
<proteinExistence type="predicted"/>
<dbReference type="EMBL" id="CAFBRY010000002">
    <property type="protein sequence ID" value="CAB5134852.1"/>
    <property type="molecule type" value="Genomic_DNA"/>
</dbReference>
<dbReference type="CDD" id="cd09874">
    <property type="entry name" value="PIN_MT3492-like"/>
    <property type="match status" value="1"/>
</dbReference>
<sequence length="129" mass="14264">MWYMDSSAIIKLIKPEKETAALIKKLPPTLITSRISRVEVARTIAKHEPDLLNVAYDILADIQMIPVEDSIITIAENLPQHIDLRSLDSLHIASALAIRNALKGIITYDKEMARAGIALGFNTMSPGMK</sequence>
<evidence type="ECO:0000313" key="3">
    <source>
        <dbReference type="EMBL" id="CAB4729398.1"/>
    </source>
</evidence>
<dbReference type="EMBL" id="CAFABC010000003">
    <property type="protein sequence ID" value="CAB4816812.1"/>
    <property type="molecule type" value="Genomic_DNA"/>
</dbReference>
<evidence type="ECO:0000313" key="5">
    <source>
        <dbReference type="EMBL" id="CAB5134852.1"/>
    </source>
</evidence>
<evidence type="ECO:0000259" key="1">
    <source>
        <dbReference type="Pfam" id="PF01850"/>
    </source>
</evidence>
<dbReference type="EMBL" id="CAESAH010000009">
    <property type="protein sequence ID" value="CAB4335158.1"/>
    <property type="molecule type" value="Genomic_DNA"/>
</dbReference>
<dbReference type="EMBL" id="CAEZYO010000016">
    <property type="protein sequence ID" value="CAB4729398.1"/>
    <property type="molecule type" value="Genomic_DNA"/>
</dbReference>
<dbReference type="AlphaFoldDB" id="A0A6J6Z516"/>
<evidence type="ECO:0000313" key="4">
    <source>
        <dbReference type="EMBL" id="CAB4816812.1"/>
    </source>
</evidence>
<feature type="domain" description="PIN" evidence="1">
    <location>
        <begin position="3"/>
        <end position="116"/>
    </location>
</feature>
<dbReference type="SUPFAM" id="SSF88723">
    <property type="entry name" value="PIN domain-like"/>
    <property type="match status" value="1"/>
</dbReference>
<reference evidence="4" key="1">
    <citation type="submission" date="2020-05" db="EMBL/GenBank/DDBJ databases">
        <authorList>
            <person name="Chiriac C."/>
            <person name="Salcher M."/>
            <person name="Ghai R."/>
            <person name="Kavagutti S V."/>
        </authorList>
    </citation>
    <scope>NUCLEOTIDE SEQUENCE</scope>
</reference>